<keyword evidence="6 12" id="KW-0874">Quinone</keyword>
<evidence type="ECO:0000256" key="7">
    <source>
        <dbReference type="ARBA" id="ARBA00022967"/>
    </source>
</evidence>
<evidence type="ECO:0000256" key="1">
    <source>
        <dbReference type="ARBA" id="ARBA00004141"/>
    </source>
</evidence>
<dbReference type="EC" id="7.1.1.-" evidence="12"/>
<evidence type="ECO:0000256" key="6">
    <source>
        <dbReference type="ARBA" id="ARBA00022719"/>
    </source>
</evidence>
<comment type="subunit">
    <text evidence="12">NDH-1 is composed of 14 different subunits. Subunits NuoA, H, J, K, L, M, N constitute the membrane sector of the complex.</text>
</comment>
<keyword evidence="8 12" id="KW-1133">Transmembrane helix</keyword>
<dbReference type="GO" id="GO:0008137">
    <property type="term" value="F:NADH dehydrogenase (ubiquinone) activity"/>
    <property type="evidence" value="ECO:0007669"/>
    <property type="project" value="InterPro"/>
</dbReference>
<dbReference type="Gene3D" id="1.20.58.1610">
    <property type="entry name" value="NADH:ubiquinone/plastoquinone oxidoreductase, chain 3"/>
    <property type="match status" value="1"/>
</dbReference>
<comment type="caution">
    <text evidence="14">The sequence shown here is derived from an EMBL/GenBank/DDBJ whole genome shotgun (WGS) entry which is preliminary data.</text>
</comment>
<dbReference type="GO" id="GO:0050136">
    <property type="term" value="F:NADH dehydrogenase (quinone) (non-electrogenic) activity"/>
    <property type="evidence" value="ECO:0007669"/>
    <property type="project" value="UniProtKB-UniRule"/>
</dbReference>
<organism evidence="14 15">
    <name type="scientific">SAR86 cluster bacterium</name>
    <dbReference type="NCBI Taxonomy" id="2030880"/>
    <lineage>
        <taxon>Bacteria</taxon>
        <taxon>Pseudomonadati</taxon>
        <taxon>Pseudomonadota</taxon>
        <taxon>Gammaproteobacteria</taxon>
        <taxon>SAR86 cluster</taxon>
    </lineage>
</organism>
<comment type="subcellular location">
    <subcellularLocation>
        <location evidence="12 13">Cell membrane</location>
        <topology evidence="12 13">Multi-pass membrane protein</topology>
    </subcellularLocation>
    <subcellularLocation>
        <location evidence="1">Membrane</location>
        <topology evidence="1">Multi-pass membrane protein</topology>
    </subcellularLocation>
</comment>
<evidence type="ECO:0000256" key="10">
    <source>
        <dbReference type="ARBA" id="ARBA00023075"/>
    </source>
</evidence>
<reference evidence="15" key="1">
    <citation type="submission" date="2017-08" db="EMBL/GenBank/DDBJ databases">
        <title>A dynamic microbial community with high functional redundancy inhabits the cold, oxic subseafloor aquifer.</title>
        <authorList>
            <person name="Tully B.J."/>
            <person name="Wheat C.G."/>
            <person name="Glazer B.T."/>
            <person name="Huber J.A."/>
        </authorList>
    </citation>
    <scope>NUCLEOTIDE SEQUENCE [LARGE SCALE GENOMIC DNA]</scope>
</reference>
<dbReference type="Pfam" id="PF00507">
    <property type="entry name" value="Oxidored_q4"/>
    <property type="match status" value="1"/>
</dbReference>
<comment type="similarity">
    <text evidence="2 12 13">Belongs to the complex I subunit 3 family.</text>
</comment>
<evidence type="ECO:0000313" key="15">
    <source>
        <dbReference type="Proteomes" id="UP000218767"/>
    </source>
</evidence>
<evidence type="ECO:0000256" key="4">
    <source>
        <dbReference type="ARBA" id="ARBA00022475"/>
    </source>
</evidence>
<dbReference type="AlphaFoldDB" id="A0A2A4X932"/>
<evidence type="ECO:0000256" key="5">
    <source>
        <dbReference type="ARBA" id="ARBA00022692"/>
    </source>
</evidence>
<evidence type="ECO:0000256" key="8">
    <source>
        <dbReference type="ARBA" id="ARBA00022989"/>
    </source>
</evidence>
<keyword evidence="7 12" id="KW-1278">Translocase</keyword>
<dbReference type="GO" id="GO:0005886">
    <property type="term" value="C:plasma membrane"/>
    <property type="evidence" value="ECO:0007669"/>
    <property type="project" value="UniProtKB-SubCell"/>
</dbReference>
<proteinExistence type="inferred from homology"/>
<keyword evidence="3 12" id="KW-0813">Transport</keyword>
<feature type="transmembrane region" description="Helical" evidence="12">
    <location>
        <begin position="101"/>
        <end position="122"/>
    </location>
</feature>
<evidence type="ECO:0000256" key="9">
    <source>
        <dbReference type="ARBA" id="ARBA00023027"/>
    </source>
</evidence>
<dbReference type="GO" id="GO:0048038">
    <property type="term" value="F:quinone binding"/>
    <property type="evidence" value="ECO:0007669"/>
    <property type="project" value="UniProtKB-KW"/>
</dbReference>
<keyword evidence="9 12" id="KW-0520">NAD</keyword>
<comment type="function">
    <text evidence="12">NDH-1 shuttles electrons from NADH, via FMN and iron-sulfur (Fe-S) centers, to quinones in the respiratory chain. The immediate electron acceptor for the enzyme in this species is believed to be ubiquinone. Couples the redox reaction to proton translocation (for every two electrons transferred, four hydrogen ions are translocated across the cytoplasmic membrane), and thus conserves the redox energy in a proton gradient.</text>
</comment>
<keyword evidence="5 12" id="KW-0812">Transmembrane</keyword>
<feature type="transmembrane region" description="Helical" evidence="12">
    <location>
        <begin position="20"/>
        <end position="41"/>
    </location>
</feature>
<comment type="catalytic activity">
    <reaction evidence="12 13">
        <text>a quinone + NADH + 5 H(+)(in) = a quinol + NAD(+) + 4 H(+)(out)</text>
        <dbReference type="Rhea" id="RHEA:57888"/>
        <dbReference type="ChEBI" id="CHEBI:15378"/>
        <dbReference type="ChEBI" id="CHEBI:24646"/>
        <dbReference type="ChEBI" id="CHEBI:57540"/>
        <dbReference type="ChEBI" id="CHEBI:57945"/>
        <dbReference type="ChEBI" id="CHEBI:132124"/>
    </reaction>
</comment>
<dbReference type="PANTHER" id="PTHR11058:SF21">
    <property type="entry name" value="NADH-QUINONE OXIDOREDUCTASE SUBUNIT A"/>
    <property type="match status" value="1"/>
</dbReference>
<evidence type="ECO:0000256" key="12">
    <source>
        <dbReference type="HAMAP-Rule" id="MF_01394"/>
    </source>
</evidence>
<dbReference type="InterPro" id="IPR023043">
    <property type="entry name" value="NAD(P)H_OxRDtase_bac/plastid"/>
</dbReference>
<gene>
    <name evidence="12" type="primary">nuoA</name>
    <name evidence="14" type="ORF">COB20_05775</name>
</gene>
<dbReference type="PANTHER" id="PTHR11058">
    <property type="entry name" value="NADH-UBIQUINONE OXIDOREDUCTASE CHAIN 3"/>
    <property type="match status" value="1"/>
</dbReference>
<sequence length="155" mass="17554">MFGVKCLELPNELLDGLRPFLFYFALVMAVVVVMLGLSYFLGQRITAHSKNLPFESGIVSVGSAQFRISVHFYLPAILFIIFDLEVVFLFAWAVAVREAGWPGFIEISVFIFILIAALFYLWRIGALDWRTLTQKRELKTLSGPGGVTNKKEFKL</sequence>
<name>A0A2A4X932_9GAMM</name>
<keyword evidence="11 12" id="KW-0472">Membrane</keyword>
<keyword evidence="4 12" id="KW-1003">Cell membrane</keyword>
<evidence type="ECO:0000256" key="13">
    <source>
        <dbReference type="RuleBase" id="RU003639"/>
    </source>
</evidence>
<evidence type="ECO:0000313" key="14">
    <source>
        <dbReference type="EMBL" id="PCI79006.1"/>
    </source>
</evidence>
<evidence type="ECO:0000256" key="3">
    <source>
        <dbReference type="ARBA" id="ARBA00022448"/>
    </source>
</evidence>
<feature type="transmembrane region" description="Helical" evidence="12">
    <location>
        <begin position="72"/>
        <end position="95"/>
    </location>
</feature>
<evidence type="ECO:0000256" key="2">
    <source>
        <dbReference type="ARBA" id="ARBA00008472"/>
    </source>
</evidence>
<dbReference type="InterPro" id="IPR000440">
    <property type="entry name" value="NADH_UbQ/plastoQ_OxRdtase_su3"/>
</dbReference>
<dbReference type="InterPro" id="IPR038430">
    <property type="entry name" value="NDAH_ubi_oxred_su3_sf"/>
</dbReference>
<dbReference type="GO" id="GO:0030964">
    <property type="term" value="C:NADH dehydrogenase complex"/>
    <property type="evidence" value="ECO:0007669"/>
    <property type="project" value="TreeGrafter"/>
</dbReference>
<dbReference type="Proteomes" id="UP000218767">
    <property type="component" value="Unassembled WGS sequence"/>
</dbReference>
<dbReference type="HAMAP" id="MF_01394">
    <property type="entry name" value="NDH1_NuoA"/>
    <property type="match status" value="1"/>
</dbReference>
<dbReference type="EMBL" id="NVUL01000023">
    <property type="protein sequence ID" value="PCI79006.1"/>
    <property type="molecule type" value="Genomic_DNA"/>
</dbReference>
<protein>
    <recommendedName>
        <fullName evidence="12">NADH-quinone oxidoreductase subunit A</fullName>
        <ecNumber evidence="12">7.1.1.-</ecNumber>
    </recommendedName>
    <alternativeName>
        <fullName evidence="12">NADH dehydrogenase I subunit A</fullName>
    </alternativeName>
    <alternativeName>
        <fullName evidence="12">NDH-1 subunit A</fullName>
    </alternativeName>
    <alternativeName>
        <fullName evidence="12">NUO1</fullName>
    </alternativeName>
</protein>
<keyword evidence="10 12" id="KW-0830">Ubiquinone</keyword>
<evidence type="ECO:0000256" key="11">
    <source>
        <dbReference type="ARBA" id="ARBA00023136"/>
    </source>
</evidence>
<accession>A0A2A4X932</accession>